<dbReference type="EMBL" id="JAAAIL010001800">
    <property type="protein sequence ID" value="KAG0264874.1"/>
    <property type="molecule type" value="Genomic_DNA"/>
</dbReference>
<evidence type="ECO:0000313" key="6">
    <source>
        <dbReference type="Proteomes" id="UP001194580"/>
    </source>
</evidence>
<feature type="region of interest" description="Disordered" evidence="4">
    <location>
        <begin position="94"/>
        <end position="186"/>
    </location>
</feature>
<comment type="caution">
    <text evidence="5">The sequence shown here is derived from an EMBL/GenBank/DDBJ whole genome shotgun (WGS) entry which is preliminary data.</text>
</comment>
<name>A0AAD4D473_9FUNG</name>
<protein>
    <submittedName>
        <fullName evidence="5">Uncharacterized protein</fullName>
    </submittedName>
</protein>
<feature type="compositionally biased region" description="Acidic residues" evidence="4">
    <location>
        <begin position="163"/>
        <end position="175"/>
    </location>
</feature>
<dbReference type="InterPro" id="IPR009061">
    <property type="entry name" value="DNA-bd_dom_put_sf"/>
</dbReference>
<feature type="region of interest" description="Disordered" evidence="4">
    <location>
        <begin position="1"/>
        <end position="24"/>
    </location>
</feature>
<dbReference type="Proteomes" id="UP001194580">
    <property type="component" value="Unassembled WGS sequence"/>
</dbReference>
<evidence type="ECO:0000313" key="5">
    <source>
        <dbReference type="EMBL" id="KAG0264874.1"/>
    </source>
</evidence>
<feature type="compositionally biased region" description="Basic and acidic residues" evidence="4">
    <location>
        <begin position="145"/>
        <end position="162"/>
    </location>
</feature>
<proteinExistence type="predicted"/>
<feature type="region of interest" description="Disordered" evidence="4">
    <location>
        <begin position="673"/>
        <end position="705"/>
    </location>
</feature>
<keyword evidence="6" id="KW-1185">Reference proteome</keyword>
<dbReference type="CDD" id="cd21075">
    <property type="entry name" value="DBD_XPA-like"/>
    <property type="match status" value="1"/>
</dbReference>
<dbReference type="GO" id="GO:0005634">
    <property type="term" value="C:nucleus"/>
    <property type="evidence" value="ECO:0007669"/>
    <property type="project" value="UniProtKB-SubCell"/>
</dbReference>
<dbReference type="InterPro" id="IPR037129">
    <property type="entry name" value="XPA_sf"/>
</dbReference>
<dbReference type="AlphaFoldDB" id="A0AAD4D473"/>
<gene>
    <name evidence="5" type="ORF">BGZ95_003510</name>
</gene>
<organism evidence="5 6">
    <name type="scientific">Linnemannia exigua</name>
    <dbReference type="NCBI Taxonomy" id="604196"/>
    <lineage>
        <taxon>Eukaryota</taxon>
        <taxon>Fungi</taxon>
        <taxon>Fungi incertae sedis</taxon>
        <taxon>Mucoromycota</taxon>
        <taxon>Mortierellomycotina</taxon>
        <taxon>Mortierellomycetes</taxon>
        <taxon>Mortierellales</taxon>
        <taxon>Mortierellaceae</taxon>
        <taxon>Linnemannia</taxon>
    </lineage>
</organism>
<feature type="compositionally biased region" description="Gly residues" evidence="4">
    <location>
        <begin position="125"/>
        <end position="137"/>
    </location>
</feature>
<evidence type="ECO:0000256" key="2">
    <source>
        <dbReference type="ARBA" id="ARBA00022833"/>
    </source>
</evidence>
<reference evidence="5" key="1">
    <citation type="journal article" date="2020" name="Fungal Divers.">
        <title>Resolving the Mortierellaceae phylogeny through synthesis of multi-gene phylogenetics and phylogenomics.</title>
        <authorList>
            <person name="Vandepol N."/>
            <person name="Liber J."/>
            <person name="Desiro A."/>
            <person name="Na H."/>
            <person name="Kennedy M."/>
            <person name="Barry K."/>
            <person name="Grigoriev I.V."/>
            <person name="Miller A.N."/>
            <person name="O'Donnell K."/>
            <person name="Stajich J.E."/>
            <person name="Bonito G."/>
        </authorList>
    </citation>
    <scope>NUCLEOTIDE SEQUENCE</scope>
    <source>
        <strain evidence="5">NRRL 28262</strain>
    </source>
</reference>
<dbReference type="Gene3D" id="3.90.530.10">
    <property type="entry name" value="XPA C-terminal domain"/>
    <property type="match status" value="1"/>
</dbReference>
<sequence>MVEIRQQSTISPTTTNNNSATKQQPSIYDIEKEVYDEFAASQGCQGNPNATIATDGPDDEFNPDVQEAIDKKLEDEDHEDEIAKICKGFVADKLRRQGNQGSQGGRNKMTGGMNTGKSGEREVQAGGGRRQGIGTGGDIASTATDEQKAKLKKNDYGRHHDDNDDEEGEEEDVESGETTHDKRSRAGYMGASAKVGYVDSDTAMTRAKFKYEGPEGLDPFSDLLSLSASEIDTPVPSHLEKDDNGNISKYELGSKLWEKIFLFFYPSELSVLASVNKEGRSRIYHLPVWQTICEGAGLALPADQLEAHDFKRPNYYQLAHENASMICEVCYTMTRPAGSLRALPVAITDTAVPSVIRMCRDCRVDYYIDHPEPIPDDVTPYKTGDYTVTPRMTKGDAMKTYLLTDSDVMSLPYEIGRNPYFGSNSPMYLFEEQHVLRLARQVHGGDAGIVANRADSDYAGRKIPEPHNEVVKHRRNLLRSLLHDKGLHLPENAAICNIYIETGLGNPLEIVNELEVVDWFHRCTSYDPSLNKAHLQQVKLRPRINRRRRTLPEGETLISANSGGVAAQSIQDEVMTKEEEEEDDQHKMAALDSWLTHRLEEGKYRSYKLDPESPKRPPKTIWPMLDKIDMTHKLLEFGAEKVCRLPEKKMNELDKVARSKGQIREIVDACEKRGSAIRSSEPSHQKRRKTDGGRESGGKEDPKLSTILEHDLGSDWHIQVVKRAKELVNSLL</sequence>
<evidence type="ECO:0000256" key="4">
    <source>
        <dbReference type="SAM" id="MobiDB-lite"/>
    </source>
</evidence>
<feature type="compositionally biased region" description="Polar residues" evidence="4">
    <location>
        <begin position="42"/>
        <end position="52"/>
    </location>
</feature>
<keyword evidence="3" id="KW-0539">Nucleus</keyword>
<dbReference type="SUPFAM" id="SSF46955">
    <property type="entry name" value="Putative DNA-binding domain"/>
    <property type="match status" value="1"/>
</dbReference>
<feature type="compositionally biased region" description="Low complexity" evidence="4">
    <location>
        <begin position="8"/>
        <end position="21"/>
    </location>
</feature>
<keyword evidence="2" id="KW-0862">Zinc</keyword>
<evidence type="ECO:0000256" key="1">
    <source>
        <dbReference type="ARBA" id="ARBA00004123"/>
    </source>
</evidence>
<feature type="region of interest" description="Disordered" evidence="4">
    <location>
        <begin position="42"/>
        <end position="65"/>
    </location>
</feature>
<feature type="compositionally biased region" description="Basic and acidic residues" evidence="4">
    <location>
        <begin position="690"/>
        <end position="705"/>
    </location>
</feature>
<accession>A0AAD4D473</accession>
<evidence type="ECO:0000256" key="3">
    <source>
        <dbReference type="ARBA" id="ARBA00023242"/>
    </source>
</evidence>
<comment type="subcellular location">
    <subcellularLocation>
        <location evidence="1">Nucleus</location>
    </subcellularLocation>
</comment>